<organism evidence="2 3">
    <name type="scientific">Mucilaginibacter aquatilis</name>
    <dbReference type="NCBI Taxonomy" id="1517760"/>
    <lineage>
        <taxon>Bacteria</taxon>
        <taxon>Pseudomonadati</taxon>
        <taxon>Bacteroidota</taxon>
        <taxon>Sphingobacteriia</taxon>
        <taxon>Sphingobacteriales</taxon>
        <taxon>Sphingobacteriaceae</taxon>
        <taxon>Mucilaginibacter</taxon>
    </lineage>
</organism>
<evidence type="ECO:0000313" key="2">
    <source>
        <dbReference type="EMBL" id="MVN91699.1"/>
    </source>
</evidence>
<feature type="transmembrane region" description="Helical" evidence="1">
    <location>
        <begin position="7"/>
        <end position="28"/>
    </location>
</feature>
<protein>
    <recommendedName>
        <fullName evidence="4">DUF4293 family protein</fullName>
    </recommendedName>
</protein>
<dbReference type="Proteomes" id="UP000434850">
    <property type="component" value="Unassembled WGS sequence"/>
</dbReference>
<feature type="transmembrane region" description="Helical" evidence="1">
    <location>
        <begin position="66"/>
        <end position="84"/>
    </location>
</feature>
<keyword evidence="1" id="KW-0812">Transmembrane</keyword>
<gene>
    <name evidence="2" type="ORF">GO816_11235</name>
</gene>
<dbReference type="RefSeq" id="WP_157542028.1">
    <property type="nucleotide sequence ID" value="NZ_WQLA01000004.1"/>
</dbReference>
<evidence type="ECO:0000256" key="1">
    <source>
        <dbReference type="SAM" id="Phobius"/>
    </source>
</evidence>
<proteinExistence type="predicted"/>
<dbReference type="EMBL" id="WQLA01000004">
    <property type="protein sequence ID" value="MVN91699.1"/>
    <property type="molecule type" value="Genomic_DNA"/>
</dbReference>
<dbReference type="OrthoDB" id="799709at2"/>
<name>A0A6I4IEA7_9SPHI</name>
<keyword evidence="1" id="KW-0472">Membrane</keyword>
<accession>A0A6I4IEA7</accession>
<evidence type="ECO:0008006" key="4">
    <source>
        <dbReference type="Google" id="ProtNLM"/>
    </source>
</evidence>
<evidence type="ECO:0000313" key="3">
    <source>
        <dbReference type="Proteomes" id="UP000434850"/>
    </source>
</evidence>
<feature type="transmembrane region" description="Helical" evidence="1">
    <location>
        <begin position="110"/>
        <end position="126"/>
    </location>
</feature>
<sequence>MSPKSFLSFFGFILLLAGTWCPLITAFGLKTYNLYGLEKAFAMVVLLMAVVGVACVILRKFSIARLVAWIGLALVLLVFTAAQLKVHDFFSFIPFKGIAGFFTHQIKFKWGWYLLFAGPVLSILANPKERFPLTQQTTVTDVKS</sequence>
<reference evidence="2 3" key="1">
    <citation type="submission" date="2019-12" db="EMBL/GenBank/DDBJ databases">
        <title>Mucilaginibacter sp. HME9299 genome sequencing and assembly.</title>
        <authorList>
            <person name="Kang H."/>
            <person name="Kim H."/>
            <person name="Joh K."/>
        </authorList>
    </citation>
    <scope>NUCLEOTIDE SEQUENCE [LARGE SCALE GENOMIC DNA]</scope>
    <source>
        <strain evidence="2 3">HME9299</strain>
    </source>
</reference>
<comment type="caution">
    <text evidence="2">The sequence shown here is derived from an EMBL/GenBank/DDBJ whole genome shotgun (WGS) entry which is preliminary data.</text>
</comment>
<feature type="transmembrane region" description="Helical" evidence="1">
    <location>
        <begin position="40"/>
        <end position="59"/>
    </location>
</feature>
<keyword evidence="1" id="KW-1133">Transmembrane helix</keyword>
<dbReference type="AlphaFoldDB" id="A0A6I4IEA7"/>
<keyword evidence="3" id="KW-1185">Reference proteome</keyword>